<feature type="transmembrane region" description="Helical" evidence="1">
    <location>
        <begin position="52"/>
        <end position="75"/>
    </location>
</feature>
<dbReference type="Proteomes" id="UP000247551">
    <property type="component" value="Unassembled WGS sequence"/>
</dbReference>
<proteinExistence type="predicted"/>
<keyword evidence="1" id="KW-0472">Membrane</keyword>
<name>A0A318VB21_9GAMM</name>
<dbReference type="NCBIfam" id="TIGR00843">
    <property type="entry name" value="benE"/>
    <property type="match status" value="1"/>
</dbReference>
<evidence type="ECO:0000313" key="3">
    <source>
        <dbReference type="Proteomes" id="UP000247551"/>
    </source>
</evidence>
<reference evidence="2 3" key="1">
    <citation type="submission" date="2018-06" db="EMBL/GenBank/DDBJ databases">
        <title>Genomic Encyclopedia of Type Strains, Phase III (KMG-III): the genomes of soil and plant-associated and newly described type strains.</title>
        <authorList>
            <person name="Whitman W."/>
        </authorList>
    </citation>
    <scope>NUCLEOTIDE SEQUENCE [LARGE SCALE GENOMIC DNA]</scope>
    <source>
        <strain evidence="2 3">CECT 7730</strain>
    </source>
</reference>
<feature type="transmembrane region" description="Helical" evidence="1">
    <location>
        <begin position="130"/>
        <end position="148"/>
    </location>
</feature>
<keyword evidence="1" id="KW-1133">Transmembrane helix</keyword>
<feature type="transmembrane region" description="Helical" evidence="1">
    <location>
        <begin position="20"/>
        <end position="40"/>
    </location>
</feature>
<sequence length="399" mass="41931">MDYLGNKVVFRILNDFSLSALVAGFVAVLIGFASSVAIVFQAAQAAGADSSTIVSWIMALGFGMGATCFFLSLWYRSPVITAWSTPGAALLATSLGTISYSEAIGVFVFAGVLTLLTGVSGLFDKAMRLVPLPLACAMLAGVLFKFGLSIFDSMMSDTFLVGVMLITYLVSKRLVPRYAVLFVLVAGVAFVLARSEEQLISTIPVSLGSLVWVWPEWNVSSLIGVGIPLYIVTMTSQNIPGVAVMRSSGYQTPVSPLISWTGLTSIVLAPLGGFAFNLAAITAAICSGEECHKDPKRRYIAGLSAGLFYWLAGLAGTSVVALFSVFPSTMIAALAGIALLGTIGMNLKNAVADDSNREAALITFLVTVSGVSFGGIASAFWGILFGVICLMISNIKRKQ</sequence>
<protein>
    <submittedName>
        <fullName evidence="2">Benzoate membrane transport protein</fullName>
    </submittedName>
</protein>
<dbReference type="Pfam" id="PF03594">
    <property type="entry name" value="BenE"/>
    <property type="match status" value="1"/>
</dbReference>
<feature type="transmembrane region" description="Helical" evidence="1">
    <location>
        <begin position="360"/>
        <end position="393"/>
    </location>
</feature>
<organism evidence="2 3">
    <name type="scientific">Marinomonas alcarazii</name>
    <dbReference type="NCBI Taxonomy" id="491949"/>
    <lineage>
        <taxon>Bacteria</taxon>
        <taxon>Pseudomonadati</taxon>
        <taxon>Pseudomonadota</taxon>
        <taxon>Gammaproteobacteria</taxon>
        <taxon>Oceanospirillales</taxon>
        <taxon>Oceanospirillaceae</taxon>
        <taxon>Marinomonas</taxon>
    </lineage>
</organism>
<keyword evidence="3" id="KW-1185">Reference proteome</keyword>
<gene>
    <name evidence="2" type="ORF">DFP75_101982</name>
</gene>
<evidence type="ECO:0000313" key="2">
    <source>
        <dbReference type="EMBL" id="PYF84931.1"/>
    </source>
</evidence>
<feature type="transmembrane region" description="Helical" evidence="1">
    <location>
        <begin position="257"/>
        <end position="286"/>
    </location>
</feature>
<evidence type="ECO:0000256" key="1">
    <source>
        <dbReference type="SAM" id="Phobius"/>
    </source>
</evidence>
<dbReference type="GO" id="GO:0005886">
    <property type="term" value="C:plasma membrane"/>
    <property type="evidence" value="ECO:0007669"/>
    <property type="project" value="TreeGrafter"/>
</dbReference>
<comment type="caution">
    <text evidence="2">The sequence shown here is derived from an EMBL/GenBank/DDBJ whole genome shotgun (WGS) entry which is preliminary data.</text>
</comment>
<accession>A0A318VB21</accession>
<feature type="transmembrane region" description="Helical" evidence="1">
    <location>
        <begin position="178"/>
        <end position="193"/>
    </location>
</feature>
<feature type="transmembrane region" description="Helical" evidence="1">
    <location>
        <begin position="103"/>
        <end position="123"/>
    </location>
</feature>
<dbReference type="EMBL" id="QKLW01000001">
    <property type="protein sequence ID" value="PYF84931.1"/>
    <property type="molecule type" value="Genomic_DNA"/>
</dbReference>
<dbReference type="GO" id="GO:0042925">
    <property type="term" value="F:benzoate transmembrane transporter activity"/>
    <property type="evidence" value="ECO:0007669"/>
    <property type="project" value="InterPro"/>
</dbReference>
<feature type="transmembrane region" description="Helical" evidence="1">
    <location>
        <begin position="307"/>
        <end position="340"/>
    </location>
</feature>
<dbReference type="PANTHER" id="PTHR30199:SF0">
    <property type="entry name" value="INNER MEMBRANE PROTEIN YDCO"/>
    <property type="match status" value="1"/>
</dbReference>
<dbReference type="PANTHER" id="PTHR30199">
    <property type="entry name" value="MFS FAMILY TRANSPORTER, PREDICTED SUBSTRATE BENZOATE"/>
    <property type="match status" value="1"/>
</dbReference>
<keyword evidence="1" id="KW-0812">Transmembrane</keyword>
<dbReference type="AlphaFoldDB" id="A0A318VB21"/>
<dbReference type="InterPro" id="IPR004711">
    <property type="entry name" value="Benzoate_Transporter"/>
</dbReference>